<protein>
    <submittedName>
        <fullName evidence="1">(apollo) hypothetical protein</fullName>
    </submittedName>
</protein>
<evidence type="ECO:0000313" key="2">
    <source>
        <dbReference type="Proteomes" id="UP000691718"/>
    </source>
</evidence>
<dbReference type="AlphaFoldDB" id="A0A8S3Y8R0"/>
<keyword evidence="2" id="KW-1185">Reference proteome</keyword>
<accession>A0A8S3Y8R0</accession>
<dbReference type="OrthoDB" id="6922744at2759"/>
<name>A0A8S3Y8R0_PARAO</name>
<evidence type="ECO:0000313" key="1">
    <source>
        <dbReference type="EMBL" id="CAG5057102.1"/>
    </source>
</evidence>
<proteinExistence type="predicted"/>
<dbReference type="EMBL" id="CAJQZP010001620">
    <property type="protein sequence ID" value="CAG5057102.1"/>
    <property type="molecule type" value="Genomic_DNA"/>
</dbReference>
<dbReference type="Proteomes" id="UP000691718">
    <property type="component" value="Unassembled WGS sequence"/>
</dbReference>
<gene>
    <name evidence="1" type="ORF">PAPOLLO_LOCUS27021</name>
</gene>
<reference evidence="1" key="1">
    <citation type="submission" date="2021-04" db="EMBL/GenBank/DDBJ databases">
        <authorList>
            <person name="Tunstrom K."/>
        </authorList>
    </citation>
    <scope>NUCLEOTIDE SEQUENCE</scope>
</reference>
<sequence>MLRLDGRNGQQGFKGQAILFAQQVEEVAEQLPLSVANMGFTIVTEILDNVTGNRRYSVDTERIKKHLYVDISLDPKTYGQTLKKEYISDDPNKTGGIANMIKLGIGSRAMLRRNINVNHGLVNGAMRVLRNIEWPALR</sequence>
<organism evidence="1 2">
    <name type="scientific">Parnassius apollo</name>
    <name type="common">Apollo butterfly</name>
    <name type="synonym">Papilio apollo</name>
    <dbReference type="NCBI Taxonomy" id="110799"/>
    <lineage>
        <taxon>Eukaryota</taxon>
        <taxon>Metazoa</taxon>
        <taxon>Ecdysozoa</taxon>
        <taxon>Arthropoda</taxon>
        <taxon>Hexapoda</taxon>
        <taxon>Insecta</taxon>
        <taxon>Pterygota</taxon>
        <taxon>Neoptera</taxon>
        <taxon>Endopterygota</taxon>
        <taxon>Lepidoptera</taxon>
        <taxon>Glossata</taxon>
        <taxon>Ditrysia</taxon>
        <taxon>Papilionoidea</taxon>
        <taxon>Papilionidae</taxon>
        <taxon>Parnassiinae</taxon>
        <taxon>Parnassini</taxon>
        <taxon>Parnassius</taxon>
        <taxon>Parnassius</taxon>
    </lineage>
</organism>
<comment type="caution">
    <text evidence="1">The sequence shown here is derived from an EMBL/GenBank/DDBJ whole genome shotgun (WGS) entry which is preliminary data.</text>
</comment>